<evidence type="ECO:0000313" key="8">
    <source>
        <dbReference type="EMBL" id="CBJ28081.1"/>
    </source>
</evidence>
<dbReference type="Proteomes" id="UP000002630">
    <property type="component" value="Unassembled WGS sequence"/>
</dbReference>
<evidence type="ECO:0000256" key="6">
    <source>
        <dbReference type="SAM" id="MobiDB-lite"/>
    </source>
</evidence>
<dbReference type="Pfam" id="PF00254">
    <property type="entry name" value="FKBP_C"/>
    <property type="match status" value="1"/>
</dbReference>
<dbReference type="EMBL" id="FN649760">
    <property type="protein sequence ID" value="CBJ28081.1"/>
    <property type="molecule type" value="Genomic_DNA"/>
</dbReference>
<evidence type="ECO:0000259" key="7">
    <source>
        <dbReference type="PROSITE" id="PS50059"/>
    </source>
</evidence>
<keyword evidence="3 5" id="KW-0697">Rotamase</keyword>
<dbReference type="SUPFAM" id="SSF54534">
    <property type="entry name" value="FKBP-like"/>
    <property type="match status" value="1"/>
</dbReference>
<evidence type="ECO:0000256" key="1">
    <source>
        <dbReference type="ARBA" id="ARBA00000971"/>
    </source>
</evidence>
<reference evidence="8 9" key="1">
    <citation type="journal article" date="2010" name="Nature">
        <title>The Ectocarpus genome and the independent evolution of multicellularity in brown algae.</title>
        <authorList>
            <person name="Cock J.M."/>
            <person name="Sterck L."/>
            <person name="Rouze P."/>
            <person name="Scornet D."/>
            <person name="Allen A.E."/>
            <person name="Amoutzias G."/>
            <person name="Anthouard V."/>
            <person name="Artiguenave F."/>
            <person name="Aury J.M."/>
            <person name="Badger J.H."/>
            <person name="Beszteri B."/>
            <person name="Billiau K."/>
            <person name="Bonnet E."/>
            <person name="Bothwell J.H."/>
            <person name="Bowler C."/>
            <person name="Boyen C."/>
            <person name="Brownlee C."/>
            <person name="Carrano C.J."/>
            <person name="Charrier B."/>
            <person name="Cho G.Y."/>
            <person name="Coelho S.M."/>
            <person name="Collen J."/>
            <person name="Corre E."/>
            <person name="Da Silva C."/>
            <person name="Delage L."/>
            <person name="Delaroque N."/>
            <person name="Dittami S.M."/>
            <person name="Doulbeau S."/>
            <person name="Elias M."/>
            <person name="Farnham G."/>
            <person name="Gachon C.M."/>
            <person name="Gschloessl B."/>
            <person name="Heesch S."/>
            <person name="Jabbari K."/>
            <person name="Jubin C."/>
            <person name="Kawai H."/>
            <person name="Kimura K."/>
            <person name="Kloareg B."/>
            <person name="Kupper F.C."/>
            <person name="Lang D."/>
            <person name="Le Bail A."/>
            <person name="Leblanc C."/>
            <person name="Lerouge P."/>
            <person name="Lohr M."/>
            <person name="Lopez P.J."/>
            <person name="Martens C."/>
            <person name="Maumus F."/>
            <person name="Michel G."/>
            <person name="Miranda-Saavedra D."/>
            <person name="Morales J."/>
            <person name="Moreau H."/>
            <person name="Motomura T."/>
            <person name="Nagasato C."/>
            <person name="Napoli C.A."/>
            <person name="Nelson D.R."/>
            <person name="Nyvall-Collen P."/>
            <person name="Peters A.F."/>
            <person name="Pommier C."/>
            <person name="Potin P."/>
            <person name="Poulain J."/>
            <person name="Quesneville H."/>
            <person name="Read B."/>
            <person name="Rensing S.A."/>
            <person name="Ritter A."/>
            <person name="Rousvoal S."/>
            <person name="Samanta M."/>
            <person name="Samson G."/>
            <person name="Schroeder D.C."/>
            <person name="Segurens B."/>
            <person name="Strittmatter M."/>
            <person name="Tonon T."/>
            <person name="Tregear J.W."/>
            <person name="Valentin K."/>
            <person name="von Dassow P."/>
            <person name="Yamagishi T."/>
            <person name="Van de Peer Y."/>
            <person name="Wincker P."/>
        </authorList>
    </citation>
    <scope>NUCLEOTIDE SEQUENCE [LARGE SCALE GENOMIC DNA]</scope>
    <source>
        <strain evidence="9">Ec32 / CCAP1310/4</strain>
    </source>
</reference>
<feature type="region of interest" description="Disordered" evidence="6">
    <location>
        <begin position="282"/>
        <end position="325"/>
    </location>
</feature>
<dbReference type="InterPro" id="IPR001179">
    <property type="entry name" value="PPIase_FKBP_dom"/>
</dbReference>
<accession>D7G8Q7</accession>
<keyword evidence="9" id="KW-1185">Reference proteome</keyword>
<dbReference type="PANTHER" id="PTHR43811:SF19">
    <property type="entry name" value="39 KDA FK506-BINDING NUCLEAR PROTEIN"/>
    <property type="match status" value="1"/>
</dbReference>
<keyword evidence="4 5" id="KW-0413">Isomerase</keyword>
<dbReference type="OrthoDB" id="1902587at2759"/>
<dbReference type="eggNOG" id="KOG0552">
    <property type="taxonomic scope" value="Eukaryota"/>
</dbReference>
<protein>
    <recommendedName>
        <fullName evidence="2 5">peptidylprolyl isomerase</fullName>
        <ecNumber evidence="2 5">5.2.1.8</ecNumber>
    </recommendedName>
</protein>
<sequence length="325" mass="35266">MARLELSRVIPKCIACTALVVLMFLDLEVLGFRASPWVRSTATVSRETCVALPAGRGDGEWRGEGREPETGGNTGVPCSRMDLLRSMGLVGSAVIGGQALSERAEAAGMQEEEEVPTVGKITKAGIKYFDFRVGEGPSPRWGQDCIIRFTMYGRSTPDEKLIKIQSSDNNKEKYLFKHGNGFQIKGMEEGMHSMRVGGKRRVIMPQSMGYSVQGLGPYPADPRKRDILVEVLTSFEKTTTGELVMDIELLDAFDDEADQGYYEDTAVTPEQLQDIVRETGRFSGGQPMEKLPGQLASPMEDTTSSAAKKGGAGLPGQLGKDVMGG</sequence>
<dbReference type="PANTHER" id="PTHR43811">
    <property type="entry name" value="FKBP-TYPE PEPTIDYL-PROLYL CIS-TRANS ISOMERASE FKPA"/>
    <property type="match status" value="1"/>
</dbReference>
<gene>
    <name evidence="8" type="ORF">Esi_0091_0062</name>
</gene>
<dbReference type="EC" id="5.2.1.8" evidence="2 5"/>
<evidence type="ECO:0000256" key="4">
    <source>
        <dbReference type="ARBA" id="ARBA00023235"/>
    </source>
</evidence>
<comment type="catalytic activity">
    <reaction evidence="1 5">
        <text>[protein]-peptidylproline (omega=180) = [protein]-peptidylproline (omega=0)</text>
        <dbReference type="Rhea" id="RHEA:16237"/>
        <dbReference type="Rhea" id="RHEA-COMP:10747"/>
        <dbReference type="Rhea" id="RHEA-COMP:10748"/>
        <dbReference type="ChEBI" id="CHEBI:83833"/>
        <dbReference type="ChEBI" id="CHEBI:83834"/>
        <dbReference type="EC" id="5.2.1.8"/>
    </reaction>
</comment>
<dbReference type="AlphaFoldDB" id="D7G8Q7"/>
<evidence type="ECO:0000256" key="5">
    <source>
        <dbReference type="PROSITE-ProRule" id="PRU00277"/>
    </source>
</evidence>
<dbReference type="InterPro" id="IPR046357">
    <property type="entry name" value="PPIase_dom_sf"/>
</dbReference>
<evidence type="ECO:0000256" key="2">
    <source>
        <dbReference type="ARBA" id="ARBA00013194"/>
    </source>
</evidence>
<dbReference type="PROSITE" id="PS50059">
    <property type="entry name" value="FKBP_PPIASE"/>
    <property type="match status" value="1"/>
</dbReference>
<dbReference type="InParanoid" id="D7G8Q7"/>
<dbReference type="STRING" id="2880.D7G8Q7"/>
<feature type="compositionally biased region" description="Gly residues" evidence="6">
    <location>
        <begin position="310"/>
        <end position="325"/>
    </location>
</feature>
<proteinExistence type="predicted"/>
<evidence type="ECO:0000256" key="3">
    <source>
        <dbReference type="ARBA" id="ARBA00023110"/>
    </source>
</evidence>
<dbReference type="Gene3D" id="3.10.50.40">
    <property type="match status" value="1"/>
</dbReference>
<organism evidence="8 9">
    <name type="scientific">Ectocarpus siliculosus</name>
    <name type="common">Brown alga</name>
    <name type="synonym">Conferva siliculosa</name>
    <dbReference type="NCBI Taxonomy" id="2880"/>
    <lineage>
        <taxon>Eukaryota</taxon>
        <taxon>Sar</taxon>
        <taxon>Stramenopiles</taxon>
        <taxon>Ochrophyta</taxon>
        <taxon>PX clade</taxon>
        <taxon>Phaeophyceae</taxon>
        <taxon>Ectocarpales</taxon>
        <taxon>Ectocarpaceae</taxon>
        <taxon>Ectocarpus</taxon>
    </lineage>
</organism>
<feature type="region of interest" description="Disordered" evidence="6">
    <location>
        <begin position="56"/>
        <end position="77"/>
    </location>
</feature>
<name>D7G8Q7_ECTSI</name>
<evidence type="ECO:0000313" key="9">
    <source>
        <dbReference type="Proteomes" id="UP000002630"/>
    </source>
</evidence>
<feature type="compositionally biased region" description="Basic and acidic residues" evidence="6">
    <location>
        <begin position="57"/>
        <end position="69"/>
    </location>
</feature>
<dbReference type="GO" id="GO:0003755">
    <property type="term" value="F:peptidyl-prolyl cis-trans isomerase activity"/>
    <property type="evidence" value="ECO:0007669"/>
    <property type="project" value="UniProtKB-KW"/>
</dbReference>
<feature type="domain" description="PPIase FKBP-type" evidence="7">
    <location>
        <begin position="142"/>
        <end position="253"/>
    </location>
</feature>